<dbReference type="SUPFAM" id="SSF46689">
    <property type="entry name" value="Homeodomain-like"/>
    <property type="match status" value="1"/>
</dbReference>
<feature type="domain" description="HTH tetR-type" evidence="6">
    <location>
        <begin position="8"/>
        <end position="68"/>
    </location>
</feature>
<dbReference type="InterPro" id="IPR050109">
    <property type="entry name" value="HTH-type_TetR-like_transc_reg"/>
</dbReference>
<reference evidence="7 8" key="1">
    <citation type="journal article" date="2003" name="Int. J. Syst. Evol. Microbiol.">
        <title>Virgibacillus carmonensis sp. nov., Virgibacillus necropolis sp. nov. and Virgibacillus picturae sp. nov., three novel species isolated from deteriorated mural paintings, transfer of the species of the genus salibacillus to Virgibacillus, as Virgibacillus marismortui comb. nov. and Virgibacillus salexigens comb. nov., and emended description of the genus Virgibacillus.</title>
        <authorList>
            <person name="Heyrman J."/>
            <person name="Logan N.A."/>
            <person name="Busse H.J."/>
            <person name="Balcaen A."/>
            <person name="Lebbe L."/>
            <person name="Rodriguez-Diaz M."/>
            <person name="Swings J."/>
            <person name="De Vos P."/>
        </authorList>
    </citation>
    <scope>NUCLEOTIDE SEQUENCE [LARGE SCALE GENOMIC DNA]</scope>
    <source>
        <strain evidence="7 8">LMG 19488</strain>
    </source>
</reference>
<dbReference type="Pfam" id="PF00440">
    <property type="entry name" value="TetR_N"/>
    <property type="match status" value="1"/>
</dbReference>
<dbReference type="Gene3D" id="1.10.357.10">
    <property type="entry name" value="Tetracycline Repressor, domain 2"/>
    <property type="match status" value="1"/>
</dbReference>
<dbReference type="SUPFAM" id="SSF48498">
    <property type="entry name" value="Tetracyclin repressor-like, C-terminal domain"/>
    <property type="match status" value="1"/>
</dbReference>
<dbReference type="InterPro" id="IPR039538">
    <property type="entry name" value="BetI_C"/>
</dbReference>
<evidence type="ECO:0000256" key="4">
    <source>
        <dbReference type="ARBA" id="ARBA00023163"/>
    </source>
</evidence>
<dbReference type="GO" id="GO:0000976">
    <property type="term" value="F:transcription cis-regulatory region binding"/>
    <property type="evidence" value="ECO:0007669"/>
    <property type="project" value="TreeGrafter"/>
</dbReference>
<evidence type="ECO:0000256" key="2">
    <source>
        <dbReference type="ARBA" id="ARBA00023015"/>
    </source>
</evidence>
<dbReference type="PANTHER" id="PTHR30055">
    <property type="entry name" value="HTH-TYPE TRANSCRIPTIONAL REGULATOR RUTR"/>
    <property type="match status" value="1"/>
</dbReference>
<dbReference type="RefSeq" id="WP_089534187.1">
    <property type="nucleotide sequence ID" value="NZ_CP022437.1"/>
</dbReference>
<accession>A0A221MHS8</accession>
<keyword evidence="4" id="KW-0804">Transcription</keyword>
<dbReference type="InterPro" id="IPR023772">
    <property type="entry name" value="DNA-bd_HTH_TetR-type_CS"/>
</dbReference>
<evidence type="ECO:0000313" key="7">
    <source>
        <dbReference type="EMBL" id="ASN07194.1"/>
    </source>
</evidence>
<feature type="DNA-binding region" description="H-T-H motif" evidence="5">
    <location>
        <begin position="31"/>
        <end position="50"/>
    </location>
</feature>
<dbReference type="InterPro" id="IPR001647">
    <property type="entry name" value="HTH_TetR"/>
</dbReference>
<name>A0A221MHS8_9BACI</name>
<evidence type="ECO:0000259" key="6">
    <source>
        <dbReference type="PROSITE" id="PS50977"/>
    </source>
</evidence>
<evidence type="ECO:0000313" key="8">
    <source>
        <dbReference type="Proteomes" id="UP000204391"/>
    </source>
</evidence>
<keyword evidence="2" id="KW-0805">Transcription regulation</keyword>
<dbReference type="PROSITE" id="PS01081">
    <property type="entry name" value="HTH_TETR_1"/>
    <property type="match status" value="1"/>
</dbReference>
<evidence type="ECO:0000256" key="1">
    <source>
        <dbReference type="ARBA" id="ARBA00022491"/>
    </source>
</evidence>
<dbReference type="Proteomes" id="UP000204391">
    <property type="component" value="Chromosome"/>
</dbReference>
<dbReference type="OrthoDB" id="9816296at2"/>
<dbReference type="KEGG" id="vne:CFK40_20405"/>
<evidence type="ECO:0000256" key="3">
    <source>
        <dbReference type="ARBA" id="ARBA00023125"/>
    </source>
</evidence>
<organism evidence="7 8">
    <name type="scientific">Virgibacillus necropolis</name>
    <dbReference type="NCBI Taxonomy" id="163877"/>
    <lineage>
        <taxon>Bacteria</taxon>
        <taxon>Bacillati</taxon>
        <taxon>Bacillota</taxon>
        <taxon>Bacilli</taxon>
        <taxon>Bacillales</taxon>
        <taxon>Bacillaceae</taxon>
        <taxon>Virgibacillus</taxon>
    </lineage>
</organism>
<dbReference type="Pfam" id="PF13977">
    <property type="entry name" value="TetR_C_6"/>
    <property type="match status" value="1"/>
</dbReference>
<protein>
    <submittedName>
        <fullName evidence="7">TetR family transcriptional regulator</fullName>
    </submittedName>
</protein>
<dbReference type="AlphaFoldDB" id="A0A221MHS8"/>
<dbReference type="InterPro" id="IPR009057">
    <property type="entry name" value="Homeodomain-like_sf"/>
</dbReference>
<keyword evidence="8" id="KW-1185">Reference proteome</keyword>
<keyword evidence="3 5" id="KW-0238">DNA-binding</keyword>
<dbReference type="GO" id="GO:0003700">
    <property type="term" value="F:DNA-binding transcription factor activity"/>
    <property type="evidence" value="ECO:0007669"/>
    <property type="project" value="TreeGrafter"/>
</dbReference>
<proteinExistence type="predicted"/>
<sequence>MPKLVDHKKRKIKIAEATWKVIVNEGLEEASVRKIAKVANISVGSLRHYFSTQSELFVFSMQLVSDRVENRAKNKSYEGTPLEAMQDFLSEFLPIDMDRRIEMEVWLVFSTKTLVDPALKELSQVVYDDMHQACSMVVERLTDLGLSSPNLDKNMEIERLYALIDGMALHGILHPDRFSAEKMQATLKYHLESLCEGV</sequence>
<dbReference type="PANTHER" id="PTHR30055:SF226">
    <property type="entry name" value="HTH-TYPE TRANSCRIPTIONAL REGULATOR PKSA"/>
    <property type="match status" value="1"/>
</dbReference>
<dbReference type="InterPro" id="IPR036271">
    <property type="entry name" value="Tet_transcr_reg_TetR-rel_C_sf"/>
</dbReference>
<dbReference type="PROSITE" id="PS50977">
    <property type="entry name" value="HTH_TETR_2"/>
    <property type="match status" value="1"/>
</dbReference>
<evidence type="ECO:0000256" key="5">
    <source>
        <dbReference type="PROSITE-ProRule" id="PRU00335"/>
    </source>
</evidence>
<keyword evidence="1" id="KW-0678">Repressor</keyword>
<dbReference type="EMBL" id="CP022437">
    <property type="protein sequence ID" value="ASN07194.1"/>
    <property type="molecule type" value="Genomic_DNA"/>
</dbReference>
<gene>
    <name evidence="7" type="ORF">CFK40_20405</name>
</gene>